<dbReference type="AlphaFoldDB" id="A0A7D6C975"/>
<name>A0A7D6C975_9ACTN</name>
<evidence type="ECO:0000313" key="1">
    <source>
        <dbReference type="EMBL" id="QLJ96262.1"/>
    </source>
</evidence>
<accession>A0A7D6C975</accession>
<dbReference type="EMBL" id="CP058905">
    <property type="protein sequence ID" value="QLJ96262.1"/>
    <property type="molecule type" value="Genomic_DNA"/>
</dbReference>
<organism evidence="1">
    <name type="scientific">Micromonospora carbonacea</name>
    <dbReference type="NCBI Taxonomy" id="47853"/>
    <lineage>
        <taxon>Bacteria</taxon>
        <taxon>Bacillati</taxon>
        <taxon>Actinomycetota</taxon>
        <taxon>Actinomycetes</taxon>
        <taxon>Micromonosporales</taxon>
        <taxon>Micromonosporaceae</taxon>
        <taxon>Micromonospora</taxon>
    </lineage>
</organism>
<sequence length="170" mass="17884">MPKALPVTHTDDLHQRAGATLGGALERAAAAVAASDFTRAATAAQQLAQYAQHLQTAVVRDALAAGADWWQLGEHLGLHPQAAYEQHRGAAEGLRPPAQQRPQLAVVCTAGLLAEHDQVAEHGVDLDDLGDDHSLTQDPTVARLRAAAELLDEVHGRVMPETRDAVGGAP</sequence>
<gene>
    <name evidence="1" type="ORF">HZU44_14740</name>
</gene>
<proteinExistence type="predicted"/>
<protein>
    <submittedName>
        <fullName evidence="1">Uncharacterized protein</fullName>
    </submittedName>
</protein>
<reference evidence="1" key="1">
    <citation type="submission" date="2020-08" db="EMBL/GenBank/DDBJ databases">
        <title>A bifunctional nitrone conjugated secondary metabolite targeting the ribosome.</title>
        <authorList>
            <person name="Limbrick E.M."/>
            <person name="Graf M."/>
            <person name="Derewacz D.K."/>
            <person name="Nguyen F."/>
            <person name="Spraggins J.M."/>
            <person name="Wieland M."/>
            <person name="Ynigez-Gutierrez A.E."/>
            <person name="Reisman B.J."/>
            <person name="Zinshteyn B."/>
            <person name="McCulloch K."/>
            <person name="Iverson T.M."/>
            <person name="Green R."/>
            <person name="Wilson D.N."/>
            <person name="Bachmann B.O."/>
        </authorList>
    </citation>
    <scope>NUCLEOTIDE SEQUENCE</scope>
    <source>
        <strain evidence="1">Africana</strain>
    </source>
</reference>